<gene>
    <name evidence="2" type="ORF">SAMN04487779_103026</name>
</gene>
<reference evidence="2 3" key="1">
    <citation type="submission" date="2016-10" db="EMBL/GenBank/DDBJ databases">
        <authorList>
            <person name="de Groot N.N."/>
        </authorList>
    </citation>
    <scope>NUCLEOTIDE SEQUENCE [LARGE SCALE GENOMIC DNA]</scope>
    <source>
        <strain evidence="2 3">CPCC 100156</strain>
    </source>
</reference>
<evidence type="ECO:0000256" key="1">
    <source>
        <dbReference type="SAM" id="SignalP"/>
    </source>
</evidence>
<feature type="chain" id="PRO_5011562954" description="DUF4168 domain-containing protein" evidence="1">
    <location>
        <begin position="22"/>
        <end position="170"/>
    </location>
</feature>
<dbReference type="Proteomes" id="UP000198925">
    <property type="component" value="Unassembled WGS sequence"/>
</dbReference>
<feature type="signal peptide" evidence="1">
    <location>
        <begin position="1"/>
        <end position="21"/>
    </location>
</feature>
<protein>
    <recommendedName>
        <fullName evidence="4">DUF4168 domain-containing protein</fullName>
    </recommendedName>
</protein>
<dbReference type="RefSeq" id="WP_090665058.1">
    <property type="nucleotide sequence ID" value="NZ_FMZX01000030.1"/>
</dbReference>
<dbReference type="EMBL" id="FMZX01000030">
    <property type="protein sequence ID" value="SDE36191.1"/>
    <property type="molecule type" value="Genomic_DNA"/>
</dbReference>
<dbReference type="STRING" id="938405.SAMN02927895_04044"/>
<keyword evidence="1" id="KW-0732">Signal</keyword>
<accession>A0A1G7CA59</accession>
<evidence type="ECO:0008006" key="4">
    <source>
        <dbReference type="Google" id="ProtNLM"/>
    </source>
</evidence>
<name>A0A1G7CA59_9PROT</name>
<organism evidence="2 3">
    <name type="scientific">Belnapia rosea</name>
    <dbReference type="NCBI Taxonomy" id="938405"/>
    <lineage>
        <taxon>Bacteria</taxon>
        <taxon>Pseudomonadati</taxon>
        <taxon>Pseudomonadota</taxon>
        <taxon>Alphaproteobacteria</taxon>
        <taxon>Acetobacterales</taxon>
        <taxon>Roseomonadaceae</taxon>
        <taxon>Belnapia</taxon>
    </lineage>
</organism>
<sequence length="170" mass="17651">MRTTTLMLAAVLAGLAPVAWAQSRPETMSQAAAPGAVPASDLQSYARLLQDAETRLRQAQQAAARAPVQRQEGAVSGERIELMRTARAAQDTVQQVPTSFAGTEAYRNADRELRETLSGFVSAQREGGQGSMQAADRAVGILAGLRQQVMQAAGASGGSVPTPSTGGSGR</sequence>
<evidence type="ECO:0000313" key="2">
    <source>
        <dbReference type="EMBL" id="SDE36191.1"/>
    </source>
</evidence>
<dbReference type="AlphaFoldDB" id="A0A1G7CA59"/>
<proteinExistence type="predicted"/>
<evidence type="ECO:0000313" key="3">
    <source>
        <dbReference type="Proteomes" id="UP000198925"/>
    </source>
</evidence>
<keyword evidence="3" id="KW-1185">Reference proteome</keyword>